<name>A0A023ECC0_AEDAL</name>
<sequence length="89" mass="9914">MRFILIAILSVALFAIVFGRPHCCDENKVFNQCGTACPETCETLEHEEPEPCPEICVSGCFCREGYVLDSDEKCVLPEDCPNNATTYAY</sequence>
<dbReference type="GO" id="GO:0004867">
    <property type="term" value="F:serine-type endopeptidase inhibitor activity"/>
    <property type="evidence" value="ECO:0007669"/>
    <property type="project" value="UniProtKB-KW"/>
</dbReference>
<dbReference type="InterPro" id="IPR002919">
    <property type="entry name" value="TIL_dom"/>
</dbReference>
<dbReference type="OMA" id="CKARCEC"/>
<evidence type="ECO:0000256" key="5">
    <source>
        <dbReference type="SAM" id="SignalP"/>
    </source>
</evidence>
<keyword evidence="3" id="KW-0722">Serine protease inhibitor</keyword>
<dbReference type="InterPro" id="IPR036084">
    <property type="entry name" value="Ser_inhib-like_sf"/>
</dbReference>
<dbReference type="FunFam" id="2.10.25.10:FF:000055">
    <property type="entry name" value="alpha-tectorin isoform X1"/>
    <property type="match status" value="1"/>
</dbReference>
<dbReference type="VEuPathDB" id="VectorBase:AALFPA_056594"/>
<dbReference type="VEuPathDB" id="VectorBase:AALC636_008074"/>
<dbReference type="SUPFAM" id="SSF57567">
    <property type="entry name" value="Serine protease inhibitors"/>
    <property type="match status" value="1"/>
</dbReference>
<accession>A0A023ECC0</accession>
<feature type="domain" description="TIL" evidence="6">
    <location>
        <begin position="24"/>
        <end position="80"/>
    </location>
</feature>
<reference evidence="7" key="1">
    <citation type="journal article" date="2014" name="PLoS Negl. Trop. Dis.">
        <title>Identification and characterization of seminal fluid proteins in the Asian tiger mosquito, Aedes albopictus.</title>
        <authorList>
            <person name="Boes K.E."/>
            <person name="Ribeiro J.M."/>
            <person name="Wong A."/>
            <person name="Harrington L.C."/>
            <person name="Wolfner M.F."/>
            <person name="Sirot L.K."/>
        </authorList>
    </citation>
    <scope>NUCLEOTIDE SEQUENCE</scope>
    <source>
        <tissue evidence="7">Reproductive organs</tissue>
    </source>
</reference>
<comment type="similarity">
    <text evidence="1">Belongs to the serine protease inhibitor-like (TIL domain-containing) family.</text>
</comment>
<protein>
    <submittedName>
        <fullName evidence="7">Putative trypsin inhibitor like cysteine rich domain protein</fullName>
    </submittedName>
</protein>
<evidence type="ECO:0000256" key="2">
    <source>
        <dbReference type="ARBA" id="ARBA00022690"/>
    </source>
</evidence>
<proteinExistence type="evidence at transcript level"/>
<evidence type="ECO:0000259" key="6">
    <source>
        <dbReference type="Pfam" id="PF01826"/>
    </source>
</evidence>
<dbReference type="Gene3D" id="2.10.25.10">
    <property type="entry name" value="Laminin"/>
    <property type="match status" value="1"/>
</dbReference>
<dbReference type="EMBL" id="GAPW01006631">
    <property type="protein sequence ID" value="JAC06967.1"/>
    <property type="molecule type" value="mRNA"/>
</dbReference>
<dbReference type="PANTHER" id="PTHR23259">
    <property type="entry name" value="RIDDLE"/>
    <property type="match status" value="1"/>
</dbReference>
<evidence type="ECO:0000313" key="7">
    <source>
        <dbReference type="EMBL" id="JAC06967.1"/>
    </source>
</evidence>
<feature type="chain" id="PRO_5014496561" evidence="5">
    <location>
        <begin position="20"/>
        <end position="89"/>
    </location>
</feature>
<dbReference type="Pfam" id="PF01826">
    <property type="entry name" value="TIL"/>
    <property type="match status" value="1"/>
</dbReference>
<evidence type="ECO:0000256" key="4">
    <source>
        <dbReference type="ARBA" id="ARBA00023157"/>
    </source>
</evidence>
<dbReference type="AlphaFoldDB" id="A0A023ECC0"/>
<keyword evidence="5" id="KW-0732">Signal</keyword>
<dbReference type="InterPro" id="IPR051368">
    <property type="entry name" value="SerProtInhib-TIL_Domain"/>
</dbReference>
<dbReference type="CDD" id="cd19941">
    <property type="entry name" value="TIL"/>
    <property type="match status" value="1"/>
</dbReference>
<feature type="signal peptide" evidence="5">
    <location>
        <begin position="1"/>
        <end position="19"/>
    </location>
</feature>
<evidence type="ECO:0000256" key="1">
    <source>
        <dbReference type="ARBA" id="ARBA00007611"/>
    </source>
</evidence>
<dbReference type="OrthoDB" id="6236007at2759"/>
<organism evidence="7">
    <name type="scientific">Aedes albopictus</name>
    <name type="common">Asian tiger mosquito</name>
    <name type="synonym">Stegomyia albopicta</name>
    <dbReference type="NCBI Taxonomy" id="7160"/>
    <lineage>
        <taxon>Eukaryota</taxon>
        <taxon>Metazoa</taxon>
        <taxon>Ecdysozoa</taxon>
        <taxon>Arthropoda</taxon>
        <taxon>Hexapoda</taxon>
        <taxon>Insecta</taxon>
        <taxon>Pterygota</taxon>
        <taxon>Neoptera</taxon>
        <taxon>Endopterygota</taxon>
        <taxon>Diptera</taxon>
        <taxon>Nematocera</taxon>
        <taxon>Culicoidea</taxon>
        <taxon>Culicidae</taxon>
        <taxon>Culicinae</taxon>
        <taxon>Aedini</taxon>
        <taxon>Aedes</taxon>
        <taxon>Stegomyia</taxon>
    </lineage>
</organism>
<dbReference type="STRING" id="7160.A0A023ECC0"/>
<keyword evidence="2" id="KW-0646">Protease inhibitor</keyword>
<dbReference type="VEuPathDB" id="VectorBase:AALF017353"/>
<evidence type="ECO:0000256" key="3">
    <source>
        <dbReference type="ARBA" id="ARBA00022900"/>
    </source>
</evidence>
<dbReference type="PANTHER" id="PTHR23259:SF70">
    <property type="entry name" value="ACCESSORY GLAND PROTEIN ACP62F-RELATED"/>
    <property type="match status" value="1"/>
</dbReference>
<keyword evidence="4" id="KW-1015">Disulfide bond</keyword>